<protein>
    <recommendedName>
        <fullName evidence="3">WG repeat protein</fullName>
    </recommendedName>
</protein>
<dbReference type="AlphaFoldDB" id="A0AAE4BPZ9"/>
<name>A0AAE4BPZ9_9BACT</name>
<keyword evidence="2" id="KW-1185">Reference proteome</keyword>
<gene>
    <name evidence="1" type="ORF">HNQ88_000017</name>
</gene>
<sequence length="742" mass="84137">MMVLLFPLTLIGGNPGDYKLIHSEGKVGLIDSFGNELIPAEYEGIGWSDIEASSDSQLSIYGDEVGYKKDGKWGLMSLNNKELTPPIFELIKPFGETTYVVGRKDRLYHYMKYGIVNAKGKSLTDVEFVSLRHGKNSAIVRKLVDNRVFYGVIDLKGKLVMKFQDEKIEYLDEGMLAVGNEAQKFALADEYGEFLSDFKYDSIDAYELGWARFYIHGKAGLMDGEGNEKFSAKYKHINVFQDKVLSYDDWLVWDNAYHEKASFQAEIVNTIDDKLLSLKVGAYYQLLPVDEGKVDETLYDSLRRFNSQGYAVAFFKGKAGVINQQGDWVIQAVSDEIEETSFGFVTMSYTRNDGQVTKWYNAKGSLMIDREFQDLDLINEEYIAFMGNDERWGVLDNSGKVVIENRFDEIIAYEQNLFKVVFSGQEAYVHLNGEMAMLPEAGTVSVNSKGNFLVSNRFGRTLYSRQGHELFYTYDSLVDTELGYQVVGDYGKIGFVSEEGKVILDPEYDEYYNVSGDSLFAVRKSGFYLLVGKDYFIRLSESDEITSIKKANGEWIGVRKDGKFGLVDSEGRLRIANRYDDIGVLQENRVPVKLRGHWGFVDEREILVIQPWYDTVEPFYKGATVVSKDMKYGLLQSDGIEKVALKYDTLIRTSSGGALVRLEGKWGYCNSEGVNVITCTYDQVKEVNGNSLIVHKRGKYGVNSLDGVPKIPMVYDLIYYDDENGLFLGKNTQSWQKLTETL</sequence>
<evidence type="ECO:0008006" key="3">
    <source>
        <dbReference type="Google" id="ProtNLM"/>
    </source>
</evidence>
<reference evidence="1" key="1">
    <citation type="submission" date="2023-07" db="EMBL/GenBank/DDBJ databases">
        <title>Genomic Encyclopedia of Type Strains, Phase IV (KMG-IV): sequencing the most valuable type-strain genomes for metagenomic binning, comparative biology and taxonomic classification.</title>
        <authorList>
            <person name="Goeker M."/>
        </authorList>
    </citation>
    <scope>NUCLEOTIDE SEQUENCE</scope>
    <source>
        <strain evidence="1">DSM 26174</strain>
    </source>
</reference>
<organism evidence="1 2">
    <name type="scientific">Aureibacter tunicatorum</name>
    <dbReference type="NCBI Taxonomy" id="866807"/>
    <lineage>
        <taxon>Bacteria</taxon>
        <taxon>Pseudomonadati</taxon>
        <taxon>Bacteroidota</taxon>
        <taxon>Cytophagia</taxon>
        <taxon>Cytophagales</taxon>
        <taxon>Persicobacteraceae</taxon>
        <taxon>Aureibacter</taxon>
    </lineage>
</organism>
<dbReference type="RefSeq" id="WP_338390292.1">
    <property type="nucleotide sequence ID" value="NZ_AP025305.1"/>
</dbReference>
<comment type="caution">
    <text evidence="1">The sequence shown here is derived from an EMBL/GenBank/DDBJ whole genome shotgun (WGS) entry which is preliminary data.</text>
</comment>
<dbReference type="Proteomes" id="UP001185092">
    <property type="component" value="Unassembled WGS sequence"/>
</dbReference>
<dbReference type="Pfam" id="PF14903">
    <property type="entry name" value="WG_beta_rep"/>
    <property type="match status" value="8"/>
</dbReference>
<dbReference type="PANTHER" id="PTHR37841:SF1">
    <property type="entry name" value="DUF3298 DOMAIN-CONTAINING PROTEIN"/>
    <property type="match status" value="1"/>
</dbReference>
<evidence type="ECO:0000313" key="1">
    <source>
        <dbReference type="EMBL" id="MDR6237041.1"/>
    </source>
</evidence>
<proteinExistence type="predicted"/>
<dbReference type="SUPFAM" id="SSF69360">
    <property type="entry name" value="Cell wall binding repeat"/>
    <property type="match status" value="1"/>
</dbReference>
<evidence type="ECO:0000313" key="2">
    <source>
        <dbReference type="Proteomes" id="UP001185092"/>
    </source>
</evidence>
<dbReference type="InterPro" id="IPR032774">
    <property type="entry name" value="WG_beta_rep"/>
</dbReference>
<dbReference type="EMBL" id="JAVDQD010000001">
    <property type="protein sequence ID" value="MDR6237041.1"/>
    <property type="molecule type" value="Genomic_DNA"/>
</dbReference>
<accession>A0AAE4BPZ9</accession>
<dbReference type="PANTHER" id="PTHR37841">
    <property type="entry name" value="GLR2918 PROTEIN"/>
    <property type="match status" value="1"/>
</dbReference>